<reference evidence="2 3" key="1">
    <citation type="journal article" date="2016" name="Mol. Biol. Evol.">
        <title>Comparative Genomics of Early-Diverging Mushroom-Forming Fungi Provides Insights into the Origins of Lignocellulose Decay Capabilities.</title>
        <authorList>
            <person name="Nagy L.G."/>
            <person name="Riley R."/>
            <person name="Tritt A."/>
            <person name="Adam C."/>
            <person name="Daum C."/>
            <person name="Floudas D."/>
            <person name="Sun H."/>
            <person name="Yadav J.S."/>
            <person name="Pangilinan J."/>
            <person name="Larsson K.H."/>
            <person name="Matsuura K."/>
            <person name="Barry K."/>
            <person name="Labutti K."/>
            <person name="Kuo R."/>
            <person name="Ohm R.A."/>
            <person name="Bhattacharya S.S."/>
            <person name="Shirouzu T."/>
            <person name="Yoshinaga Y."/>
            <person name="Martin F.M."/>
            <person name="Grigoriev I.V."/>
            <person name="Hibbett D.S."/>
        </authorList>
    </citation>
    <scope>NUCLEOTIDE SEQUENCE [LARGE SCALE GENOMIC DNA]</scope>
    <source>
        <strain evidence="2 3">HHB12029</strain>
    </source>
</reference>
<feature type="compositionally biased region" description="Pro residues" evidence="1">
    <location>
        <begin position="173"/>
        <end position="184"/>
    </location>
</feature>
<evidence type="ECO:0000313" key="2">
    <source>
        <dbReference type="EMBL" id="KZV79508.1"/>
    </source>
</evidence>
<organism evidence="2 3">
    <name type="scientific">Exidia glandulosa HHB12029</name>
    <dbReference type="NCBI Taxonomy" id="1314781"/>
    <lineage>
        <taxon>Eukaryota</taxon>
        <taxon>Fungi</taxon>
        <taxon>Dikarya</taxon>
        <taxon>Basidiomycota</taxon>
        <taxon>Agaricomycotina</taxon>
        <taxon>Agaricomycetes</taxon>
        <taxon>Auriculariales</taxon>
        <taxon>Exidiaceae</taxon>
        <taxon>Exidia</taxon>
    </lineage>
</organism>
<dbReference type="AlphaFoldDB" id="A0A165AXR5"/>
<gene>
    <name evidence="2" type="ORF">EXIGLDRAFT_782186</name>
</gene>
<protein>
    <submittedName>
        <fullName evidence="2">Uncharacterized protein</fullName>
    </submittedName>
</protein>
<dbReference type="EMBL" id="KV426600">
    <property type="protein sequence ID" value="KZV79508.1"/>
    <property type="molecule type" value="Genomic_DNA"/>
</dbReference>
<dbReference type="STRING" id="1314781.A0A165AXR5"/>
<keyword evidence="3" id="KW-1185">Reference proteome</keyword>
<dbReference type="Proteomes" id="UP000077266">
    <property type="component" value="Unassembled WGS sequence"/>
</dbReference>
<proteinExistence type="predicted"/>
<evidence type="ECO:0000313" key="3">
    <source>
        <dbReference type="Proteomes" id="UP000077266"/>
    </source>
</evidence>
<feature type="region of interest" description="Disordered" evidence="1">
    <location>
        <begin position="172"/>
        <end position="238"/>
    </location>
</feature>
<evidence type="ECO:0000256" key="1">
    <source>
        <dbReference type="SAM" id="MobiDB-lite"/>
    </source>
</evidence>
<sequence>MRLLQQVLRLRSKGHMPLQAETLPLFDSLPIFYSAPMEPEAAEHHPDAALRNVRIVVKGSDDLQVEADADTNNGMTVGYAICSMHGKLHDLILLSSQINSAVLQKSDMSDVYMWADASLGLTIAQLAKGMQMCAPQGPAANLFGYLGCPEPTLFDDMAANLERIKGLIGAHPAPAPALTPPTPSAPHTAAPSAGKHAAQAANPNSHAGCAAKQAANASAAPRVSAPKPAAPPSNPCARHHPARLILSVHATPELTAHIRSDAKRLRDDVNKSLSGLKTKRTPAAPLRITGINTMASGNIVVTDGLTSEEDLLPHADKIAGAIVPSSTDFIKASRDEPWHQVLVNGVPTHVHGVDALPSDKELLDDDDAFHYSHWKSPQAAYVGLYRIWGYTW</sequence>
<accession>A0A165AXR5</accession>
<dbReference type="InParanoid" id="A0A165AXR5"/>
<name>A0A165AXR5_EXIGL</name>
<feature type="compositionally biased region" description="Low complexity" evidence="1">
    <location>
        <begin position="207"/>
        <end position="227"/>
    </location>
</feature>